<evidence type="ECO:0000313" key="1">
    <source>
        <dbReference type="EMBL" id="MCP2267944.1"/>
    </source>
</evidence>
<keyword evidence="1" id="KW-0315">Glutamine amidotransferase</keyword>
<proteinExistence type="predicted"/>
<name>A0ABT1I5P5_9PSEU</name>
<gene>
    <name evidence="1" type="ORF">LV75_000426</name>
</gene>
<protein>
    <submittedName>
        <fullName evidence="1">Glutamine amidotransferase</fullName>
    </submittedName>
</protein>
<dbReference type="RefSeq" id="WP_253884863.1">
    <property type="nucleotide sequence ID" value="NZ_BAAAVB010000026.1"/>
</dbReference>
<organism evidence="1 2">
    <name type="scientific">Actinokineospora diospyrosa</name>
    <dbReference type="NCBI Taxonomy" id="103728"/>
    <lineage>
        <taxon>Bacteria</taxon>
        <taxon>Bacillati</taxon>
        <taxon>Actinomycetota</taxon>
        <taxon>Actinomycetes</taxon>
        <taxon>Pseudonocardiales</taxon>
        <taxon>Pseudonocardiaceae</taxon>
        <taxon>Actinokineospora</taxon>
    </lineage>
</organism>
<sequence>MCLLTFFPEGVQPNVAALERGALANEDGHGYAIVTADRHLIVRHGMKPDALIRQFQSDREQHPDGPALFHSRLSTGGTTSTRNCHPFTLGDDSRTVLAHNGVLPSELWPRGRDRRCDTRIAAEDFLPRQPFGSLTTRQGRTAFQRWLGASNKVVILTVNPRYRRSAYILGEDSGMWDGGIWYSNGSYQAEPVSDHPFLLDGQCTGCLELDSVDFVTGFCRVCGTCMDCEELDGHCVCYLPVGWATRSDDVGGQVWETFDQPPSLFDWAAH</sequence>
<dbReference type="EMBL" id="JAMTCO010000001">
    <property type="protein sequence ID" value="MCP2267944.1"/>
    <property type="molecule type" value="Genomic_DNA"/>
</dbReference>
<dbReference type="Proteomes" id="UP001205185">
    <property type="component" value="Unassembled WGS sequence"/>
</dbReference>
<dbReference type="InterPro" id="IPR029055">
    <property type="entry name" value="Ntn_hydrolases_N"/>
</dbReference>
<evidence type="ECO:0000313" key="2">
    <source>
        <dbReference type="Proteomes" id="UP001205185"/>
    </source>
</evidence>
<reference evidence="1 2" key="1">
    <citation type="submission" date="2022-06" db="EMBL/GenBank/DDBJ databases">
        <title>Genomic Encyclopedia of Archaeal and Bacterial Type Strains, Phase II (KMG-II): from individual species to whole genera.</title>
        <authorList>
            <person name="Goeker M."/>
        </authorList>
    </citation>
    <scope>NUCLEOTIDE SEQUENCE [LARGE SCALE GENOMIC DNA]</scope>
    <source>
        <strain evidence="1 2">DSM 44255</strain>
    </source>
</reference>
<keyword evidence="2" id="KW-1185">Reference proteome</keyword>
<dbReference type="SUPFAM" id="SSF56235">
    <property type="entry name" value="N-terminal nucleophile aminohydrolases (Ntn hydrolases)"/>
    <property type="match status" value="1"/>
</dbReference>
<accession>A0ABT1I5P5</accession>
<dbReference type="Gene3D" id="3.60.20.10">
    <property type="entry name" value="Glutamine Phosphoribosylpyrophosphate, subunit 1, domain 1"/>
    <property type="match status" value="1"/>
</dbReference>
<comment type="caution">
    <text evidence="1">The sequence shown here is derived from an EMBL/GenBank/DDBJ whole genome shotgun (WGS) entry which is preliminary data.</text>
</comment>